<sequence>MTVAHHSWILPPHMATEAPPPNTARDFTGNNIPQAITC</sequence>
<dbReference type="EMBL" id="GGEC01082438">
    <property type="protein sequence ID" value="MBX62922.1"/>
    <property type="molecule type" value="Transcribed_RNA"/>
</dbReference>
<protein>
    <submittedName>
        <fullName evidence="2">Uncharacterized protein</fullName>
    </submittedName>
</protein>
<dbReference type="AlphaFoldDB" id="A0A2P2Q7I3"/>
<organism evidence="2">
    <name type="scientific">Rhizophora mucronata</name>
    <name type="common">Asiatic mangrove</name>
    <dbReference type="NCBI Taxonomy" id="61149"/>
    <lineage>
        <taxon>Eukaryota</taxon>
        <taxon>Viridiplantae</taxon>
        <taxon>Streptophyta</taxon>
        <taxon>Embryophyta</taxon>
        <taxon>Tracheophyta</taxon>
        <taxon>Spermatophyta</taxon>
        <taxon>Magnoliopsida</taxon>
        <taxon>eudicotyledons</taxon>
        <taxon>Gunneridae</taxon>
        <taxon>Pentapetalae</taxon>
        <taxon>rosids</taxon>
        <taxon>fabids</taxon>
        <taxon>Malpighiales</taxon>
        <taxon>Rhizophoraceae</taxon>
        <taxon>Rhizophora</taxon>
    </lineage>
</organism>
<feature type="region of interest" description="Disordered" evidence="1">
    <location>
        <begin position="1"/>
        <end position="38"/>
    </location>
</feature>
<reference evidence="2" key="1">
    <citation type="submission" date="2018-02" db="EMBL/GenBank/DDBJ databases">
        <title>Rhizophora mucronata_Transcriptome.</title>
        <authorList>
            <person name="Meera S.P."/>
            <person name="Sreeshan A."/>
            <person name="Augustine A."/>
        </authorList>
    </citation>
    <scope>NUCLEOTIDE SEQUENCE</scope>
    <source>
        <tissue evidence="2">Leaf</tissue>
    </source>
</reference>
<name>A0A2P2Q7I3_RHIMU</name>
<feature type="compositionally biased region" description="Polar residues" evidence="1">
    <location>
        <begin position="28"/>
        <end position="38"/>
    </location>
</feature>
<evidence type="ECO:0000313" key="2">
    <source>
        <dbReference type="EMBL" id="MBX62922.1"/>
    </source>
</evidence>
<evidence type="ECO:0000256" key="1">
    <source>
        <dbReference type="SAM" id="MobiDB-lite"/>
    </source>
</evidence>
<accession>A0A2P2Q7I3</accession>
<proteinExistence type="predicted"/>